<accession>A0A3D8M9R8</accession>
<dbReference type="OrthoDB" id="5764104at2"/>
<keyword evidence="3" id="KW-1185">Reference proteome</keyword>
<feature type="transmembrane region" description="Helical" evidence="1">
    <location>
        <begin position="96"/>
        <end position="118"/>
    </location>
</feature>
<feature type="transmembrane region" description="Helical" evidence="1">
    <location>
        <begin position="6"/>
        <end position="23"/>
    </location>
</feature>
<evidence type="ECO:0000256" key="1">
    <source>
        <dbReference type="SAM" id="Phobius"/>
    </source>
</evidence>
<feature type="transmembrane region" description="Helical" evidence="1">
    <location>
        <begin position="58"/>
        <end position="84"/>
    </location>
</feature>
<evidence type="ECO:0000313" key="3">
    <source>
        <dbReference type="Proteomes" id="UP000256561"/>
    </source>
</evidence>
<gene>
    <name evidence="2" type="ORF">DXV75_07205</name>
</gene>
<protein>
    <submittedName>
        <fullName evidence="2">FTR1 family iron permease</fullName>
    </submittedName>
</protein>
<proteinExistence type="predicted"/>
<feature type="transmembrane region" description="Helical" evidence="1">
    <location>
        <begin position="221"/>
        <end position="241"/>
    </location>
</feature>
<dbReference type="RefSeq" id="WP_115592719.1">
    <property type="nucleotide sequence ID" value="NZ_QRHA01000004.1"/>
</dbReference>
<name>A0A3D8M9R8_9ALTE</name>
<dbReference type="Proteomes" id="UP000256561">
    <property type="component" value="Unassembled WGS sequence"/>
</dbReference>
<reference evidence="3" key="1">
    <citation type="submission" date="2018-08" db="EMBL/GenBank/DDBJ databases">
        <authorList>
            <person name="Zhang J."/>
            <person name="Du Z.-J."/>
        </authorList>
    </citation>
    <scope>NUCLEOTIDE SEQUENCE [LARGE SCALE GENOMIC DNA]</scope>
    <source>
        <strain evidence="3">KCTC 52655</strain>
    </source>
</reference>
<evidence type="ECO:0000313" key="2">
    <source>
        <dbReference type="EMBL" id="RDV26767.1"/>
    </source>
</evidence>
<comment type="caution">
    <text evidence="2">The sequence shown here is derived from an EMBL/GenBank/DDBJ whole genome shotgun (WGS) entry which is preliminary data.</text>
</comment>
<feature type="transmembrane region" description="Helical" evidence="1">
    <location>
        <begin position="162"/>
        <end position="180"/>
    </location>
</feature>
<organism evidence="2 3">
    <name type="scientific">Alteromonas aestuariivivens</name>
    <dbReference type="NCBI Taxonomy" id="1938339"/>
    <lineage>
        <taxon>Bacteria</taxon>
        <taxon>Pseudomonadati</taxon>
        <taxon>Pseudomonadota</taxon>
        <taxon>Gammaproteobacteria</taxon>
        <taxon>Alteromonadales</taxon>
        <taxon>Alteromonadaceae</taxon>
        <taxon>Alteromonas/Salinimonas group</taxon>
        <taxon>Alteromonas</taxon>
    </lineage>
</organism>
<feature type="transmembrane region" description="Helical" evidence="1">
    <location>
        <begin position="130"/>
        <end position="150"/>
    </location>
</feature>
<keyword evidence="1" id="KW-1133">Transmembrane helix</keyword>
<feature type="transmembrane region" description="Helical" evidence="1">
    <location>
        <begin position="35"/>
        <end position="52"/>
    </location>
</feature>
<sequence>MLINTVILFIRDTLPIFLLYSYLSALPGMSARIPPLSVGSGILLAIVLYFNLDWLSQMAAGAGLELLKIATLMVALGSLCVCLGRAAASNGKPPAVSVWILGLALTAPNAIHFLIYSVAYWPTETSDFNLVFGIIIGLGISSCLAILLYLLISPLGSTKFKWLILLLFCAGQIAPVAALLEQIDYVPNQSRLWDTSRWVADDSEYGHLFNALFGYEATPSLFYLLIYVLTLVGPLFCARLVMRGAPASGHTARWL</sequence>
<dbReference type="EMBL" id="QRHA01000004">
    <property type="protein sequence ID" value="RDV26767.1"/>
    <property type="molecule type" value="Genomic_DNA"/>
</dbReference>
<dbReference type="AlphaFoldDB" id="A0A3D8M9R8"/>
<keyword evidence="1" id="KW-0812">Transmembrane</keyword>
<keyword evidence="1" id="KW-0472">Membrane</keyword>